<dbReference type="SUPFAM" id="SSF57667">
    <property type="entry name" value="beta-beta-alpha zinc fingers"/>
    <property type="match status" value="1"/>
</dbReference>
<evidence type="ECO:0000256" key="4">
    <source>
        <dbReference type="PROSITE-ProRule" id="PRU00042"/>
    </source>
</evidence>
<feature type="compositionally biased region" description="Polar residues" evidence="5">
    <location>
        <begin position="213"/>
        <end position="243"/>
    </location>
</feature>
<evidence type="ECO:0000313" key="7">
    <source>
        <dbReference type="EMBL" id="CZR58155.1"/>
    </source>
</evidence>
<feature type="region of interest" description="Disordered" evidence="5">
    <location>
        <begin position="1"/>
        <end position="47"/>
    </location>
</feature>
<reference evidence="7 8" key="1">
    <citation type="submission" date="2016-03" db="EMBL/GenBank/DDBJ databases">
        <authorList>
            <person name="Ploux O."/>
        </authorList>
    </citation>
    <scope>NUCLEOTIDE SEQUENCE [LARGE SCALE GENOMIC DNA]</scope>
    <source>
        <strain evidence="7 8">UAMH 11012</strain>
    </source>
</reference>
<feature type="region of interest" description="Disordered" evidence="5">
    <location>
        <begin position="164"/>
        <end position="196"/>
    </location>
</feature>
<dbReference type="EMBL" id="FJOG01000011">
    <property type="protein sequence ID" value="CZR58155.1"/>
    <property type="molecule type" value="Genomic_DNA"/>
</dbReference>
<keyword evidence="8" id="KW-1185">Reference proteome</keyword>
<sequence>MASHRSSFSGTHPDIHPDSLSSSTLPFRPDDQHTSITGDEDGGWVGEEEGKEIGSCVVPDHWMTNTQTAVLGGLTYPSSMYQQATYNQHLPATSQVPHHPRTHSNIWNDTIRYGSSADSIGEPLGFQSPLPTTFPFHDSQYGDNFDFSDLENDFLFFDEPTTFGPYPAPNSSQPDVLGAPLQNPQTTYDNNSPGSEAYAPDFDNFFSCNLDNSNDYSQQPEQQKVTTESPQLSTNQPAMTGSRLNPPVPSTQLNTTRFNCAVPGCRASYKRRYELYRHRLVHTGVKNHACHFVGCNKAAPNGFARKDHLKQHLGQVHGV</sequence>
<dbReference type="Proteomes" id="UP000184330">
    <property type="component" value="Unassembled WGS sequence"/>
</dbReference>
<dbReference type="GO" id="GO:0000978">
    <property type="term" value="F:RNA polymerase II cis-regulatory region sequence-specific DNA binding"/>
    <property type="evidence" value="ECO:0007669"/>
    <property type="project" value="TreeGrafter"/>
</dbReference>
<dbReference type="STRING" id="576137.A0A1L7WZF1"/>
<feature type="region of interest" description="Disordered" evidence="5">
    <location>
        <begin position="213"/>
        <end position="252"/>
    </location>
</feature>
<dbReference type="SMART" id="SM00355">
    <property type="entry name" value="ZnF_C2H2"/>
    <property type="match status" value="2"/>
</dbReference>
<feature type="domain" description="C2H2-type" evidence="6">
    <location>
        <begin position="258"/>
        <end position="287"/>
    </location>
</feature>
<dbReference type="AlphaFoldDB" id="A0A1L7WZF1"/>
<dbReference type="PROSITE" id="PS50157">
    <property type="entry name" value="ZINC_FINGER_C2H2_2"/>
    <property type="match status" value="1"/>
</dbReference>
<feature type="compositionally biased region" description="Polar residues" evidence="5">
    <location>
        <begin position="1"/>
        <end position="10"/>
    </location>
</feature>
<keyword evidence="3" id="KW-0862">Zinc</keyword>
<dbReference type="PROSITE" id="PS00028">
    <property type="entry name" value="ZINC_FINGER_C2H2_1"/>
    <property type="match status" value="1"/>
</dbReference>
<name>A0A1L7WZF1_9HELO</name>
<keyword evidence="1" id="KW-0479">Metal-binding</keyword>
<dbReference type="InterPro" id="IPR059095">
    <property type="entry name" value="Znf_C2H2_17_2nd"/>
</dbReference>
<evidence type="ECO:0000256" key="5">
    <source>
        <dbReference type="SAM" id="MobiDB-lite"/>
    </source>
</evidence>
<evidence type="ECO:0000313" key="8">
    <source>
        <dbReference type="Proteomes" id="UP000184330"/>
    </source>
</evidence>
<feature type="compositionally biased region" description="Acidic residues" evidence="5">
    <location>
        <begin position="38"/>
        <end position="47"/>
    </location>
</feature>
<dbReference type="InterPro" id="IPR013087">
    <property type="entry name" value="Znf_C2H2_type"/>
</dbReference>
<accession>A0A1L7WZF1</accession>
<feature type="compositionally biased region" description="Polar residues" evidence="5">
    <location>
        <begin position="182"/>
        <end position="194"/>
    </location>
</feature>
<organism evidence="7 8">
    <name type="scientific">Phialocephala subalpina</name>
    <dbReference type="NCBI Taxonomy" id="576137"/>
    <lineage>
        <taxon>Eukaryota</taxon>
        <taxon>Fungi</taxon>
        <taxon>Dikarya</taxon>
        <taxon>Ascomycota</taxon>
        <taxon>Pezizomycotina</taxon>
        <taxon>Leotiomycetes</taxon>
        <taxon>Helotiales</taxon>
        <taxon>Mollisiaceae</taxon>
        <taxon>Phialocephala</taxon>
        <taxon>Phialocephala fortinii species complex</taxon>
    </lineage>
</organism>
<keyword evidence="2 4" id="KW-0863">Zinc-finger</keyword>
<proteinExistence type="predicted"/>
<protein>
    <recommendedName>
        <fullName evidence="6">C2H2-type domain-containing protein</fullName>
    </recommendedName>
</protein>
<dbReference type="Gene3D" id="3.30.160.60">
    <property type="entry name" value="Classic Zinc Finger"/>
    <property type="match status" value="2"/>
</dbReference>
<evidence type="ECO:0000256" key="2">
    <source>
        <dbReference type="ARBA" id="ARBA00022771"/>
    </source>
</evidence>
<gene>
    <name evidence="7" type="ORF">PAC_08046</name>
</gene>
<evidence type="ECO:0000256" key="3">
    <source>
        <dbReference type="ARBA" id="ARBA00022833"/>
    </source>
</evidence>
<evidence type="ECO:0000256" key="1">
    <source>
        <dbReference type="ARBA" id="ARBA00022723"/>
    </source>
</evidence>
<dbReference type="Pfam" id="PF26176">
    <property type="entry name" value="zf_C2H2_17_2"/>
    <property type="match status" value="1"/>
</dbReference>
<dbReference type="GO" id="GO:0000981">
    <property type="term" value="F:DNA-binding transcription factor activity, RNA polymerase II-specific"/>
    <property type="evidence" value="ECO:0007669"/>
    <property type="project" value="TreeGrafter"/>
</dbReference>
<dbReference type="PANTHER" id="PTHR23235">
    <property type="entry name" value="KRUEPPEL-LIKE TRANSCRIPTION FACTOR"/>
    <property type="match status" value="1"/>
</dbReference>
<dbReference type="InterPro" id="IPR036236">
    <property type="entry name" value="Znf_C2H2_sf"/>
</dbReference>
<dbReference type="OrthoDB" id="5430869at2759"/>
<dbReference type="PANTHER" id="PTHR23235:SF120">
    <property type="entry name" value="KRUPPEL-LIKE FACTOR 15"/>
    <property type="match status" value="1"/>
</dbReference>
<evidence type="ECO:0000259" key="6">
    <source>
        <dbReference type="PROSITE" id="PS50157"/>
    </source>
</evidence>
<dbReference type="GO" id="GO:0008270">
    <property type="term" value="F:zinc ion binding"/>
    <property type="evidence" value="ECO:0007669"/>
    <property type="project" value="UniProtKB-KW"/>
</dbReference>